<protein>
    <submittedName>
        <fullName evidence="2">Arf3-interacting protein</fullName>
    </submittedName>
</protein>
<dbReference type="GO" id="GO:0005886">
    <property type="term" value="C:plasma membrane"/>
    <property type="evidence" value="ECO:0007669"/>
    <property type="project" value="TreeGrafter"/>
</dbReference>
<dbReference type="EMBL" id="JAPDFW010000108">
    <property type="protein sequence ID" value="KAJ5069122.1"/>
    <property type="molecule type" value="Genomic_DNA"/>
</dbReference>
<dbReference type="Proteomes" id="UP001149090">
    <property type="component" value="Unassembled WGS sequence"/>
</dbReference>
<dbReference type="OMA" id="PDGAHIH"/>
<accession>A0A9Q0LA55</accession>
<feature type="domain" description="UDENN" evidence="1">
    <location>
        <begin position="9"/>
        <end position="384"/>
    </location>
</feature>
<dbReference type="GO" id="GO:0051666">
    <property type="term" value="P:actin cortical patch localization"/>
    <property type="evidence" value="ECO:0007669"/>
    <property type="project" value="TreeGrafter"/>
</dbReference>
<dbReference type="InterPro" id="IPR016024">
    <property type="entry name" value="ARM-type_fold"/>
</dbReference>
<dbReference type="InterPro" id="IPR037516">
    <property type="entry name" value="Tripartite_DENN"/>
</dbReference>
<dbReference type="InterPro" id="IPR018307">
    <property type="entry name" value="ABL9/DENND6_dom"/>
</dbReference>
<dbReference type="InterPro" id="IPR011989">
    <property type="entry name" value="ARM-like"/>
</dbReference>
<dbReference type="Pfam" id="PF09794">
    <property type="entry name" value="Avl9"/>
    <property type="match status" value="1"/>
</dbReference>
<organism evidence="2 3">
    <name type="scientific">Anaeramoeba ignava</name>
    <name type="common">Anaerobic marine amoeba</name>
    <dbReference type="NCBI Taxonomy" id="1746090"/>
    <lineage>
        <taxon>Eukaryota</taxon>
        <taxon>Metamonada</taxon>
        <taxon>Anaeramoebidae</taxon>
        <taxon>Anaeramoeba</taxon>
    </lineage>
</organism>
<dbReference type="InterPro" id="IPR052809">
    <property type="entry name" value="Actin_polarity_regulatory"/>
</dbReference>
<dbReference type="PROSITE" id="PS50211">
    <property type="entry name" value="DENN"/>
    <property type="match status" value="1"/>
</dbReference>
<gene>
    <name evidence="2" type="ORF">M0811_11878</name>
</gene>
<evidence type="ECO:0000313" key="3">
    <source>
        <dbReference type="Proteomes" id="UP001149090"/>
    </source>
</evidence>
<evidence type="ECO:0000259" key="1">
    <source>
        <dbReference type="PROSITE" id="PS50211"/>
    </source>
</evidence>
<dbReference type="Gene3D" id="1.25.10.10">
    <property type="entry name" value="Leucine-rich Repeat Variant"/>
    <property type="match status" value="1"/>
</dbReference>
<name>A0A9Q0LA55_ANAIG</name>
<keyword evidence="3" id="KW-1185">Reference proteome</keyword>
<dbReference type="AlphaFoldDB" id="A0A9Q0LA55"/>
<comment type="caution">
    <text evidence="2">The sequence shown here is derived from an EMBL/GenBank/DDBJ whole genome shotgun (WGS) entry which is preliminary data.</text>
</comment>
<evidence type="ECO:0000313" key="2">
    <source>
        <dbReference type="EMBL" id="KAJ5069122.1"/>
    </source>
</evidence>
<proteinExistence type="predicted"/>
<sequence>MSSKKHPIHSISIAEFDIDKGNTLTVRYPDFKLKKYDYEYLANLSIPDGAHIHHEDWTYILLDISDDDAFKKEDQKILYGLGLFRCVHDETVRRGAIQRSILILSWLPYFSLYLPLLRACLNQYFPSPNKKYIQALYNSLNENLLKENQIKLWGETFPLNIPVLHYDEMAGASLVELIKIFKIDTMILWYALLLQKRILFVGNSANSVGNCVLAAPLLVSPIYGYKEVLAPYISLIDTTAVMKPHFIAGTTNIIFEEKESWSDFLGSFQSTSIIQHEFNIKITGDDRRHIQNVISGINDNKGEAWVRQQFREYTDSFLYSVLVENQKGSHKKYLPNFIDSDLFKKYFAEVGHKEDTDNIKRPSELINNLENSFDQLPPLEKTKLIYNLHENLVNLTAIDEACNADGVRIVSEKLKEKSPQIRKYSTAIIAQMALCVKGQIAILSGPTFETILSLLNDTMSNVKNAACYCLMKISSLYIGAVYLVQHNVHSTISQMIFGTTDLKLKSSAVRMLVNIYSFLPNTLRLNTQEFQKEFDSKDPIYISNLMLLFDLWEQNIPNEEELISSKIKEQIEGLKSESMETRVLSTTYLLSELSANPNLVLELILANGIEILSKNERQNKSEDKISALSFAVLGLAADFYHGRTQIISQNLIERAINGLKNESDPVYLFHVSRFLEILSQHKETLQIIEQNNGLSIGINFVVKYVDQAMLNNLCFPIFGMIQSIILENSKKNIDVIPDVLALETLFIHPKKRFVSQPSHDHQIQEMIATLLRLSGFDMDSVMEKALKKESFQQQLTKYQPVAQKKTHFTKYPDSLLIGYTESELLPMMSDERKKEIEDFIQLMQTPFTGETGLENSQEIQLDQNEDLQEKDNQSNN</sequence>
<dbReference type="OrthoDB" id="66409at2759"/>
<dbReference type="PANTHER" id="PTHR28245">
    <property type="entry name" value="ARF3-INTERACTING PROTEIN 1"/>
    <property type="match status" value="1"/>
</dbReference>
<dbReference type="PANTHER" id="PTHR28245:SF1">
    <property type="entry name" value="ARF3-INTERACTING PROTEIN 1"/>
    <property type="match status" value="1"/>
</dbReference>
<reference evidence="2" key="1">
    <citation type="submission" date="2022-10" db="EMBL/GenBank/DDBJ databases">
        <title>Novel sulphate-reducing endosymbionts in the free-living metamonad Anaeramoeba.</title>
        <authorList>
            <person name="Jerlstrom-Hultqvist J."/>
            <person name="Cepicka I."/>
            <person name="Gallot-Lavallee L."/>
            <person name="Salas-Leiva D."/>
            <person name="Curtis B.A."/>
            <person name="Zahonova K."/>
            <person name="Pipaliya S."/>
            <person name="Dacks J."/>
            <person name="Roger A.J."/>
        </authorList>
    </citation>
    <scope>NUCLEOTIDE SEQUENCE</scope>
    <source>
        <strain evidence="2">BMAN</strain>
    </source>
</reference>
<dbReference type="SUPFAM" id="SSF48371">
    <property type="entry name" value="ARM repeat"/>
    <property type="match status" value="1"/>
</dbReference>